<dbReference type="SUPFAM" id="SSF57414">
    <property type="entry name" value="Hairpin loop containing domain-like"/>
    <property type="match status" value="1"/>
</dbReference>
<feature type="domain" description="Apple" evidence="1">
    <location>
        <begin position="40"/>
        <end position="125"/>
    </location>
</feature>
<protein>
    <recommendedName>
        <fullName evidence="1">Apple domain-containing protein</fullName>
    </recommendedName>
</protein>
<proteinExistence type="predicted"/>
<evidence type="ECO:0000313" key="2">
    <source>
        <dbReference type="EMBL" id="CAJ0579209.1"/>
    </source>
</evidence>
<dbReference type="Gene3D" id="3.50.4.10">
    <property type="entry name" value="Hepatocyte Growth Factor"/>
    <property type="match status" value="1"/>
</dbReference>
<dbReference type="AlphaFoldDB" id="A0AA36D3Z3"/>
<organism evidence="2 3">
    <name type="scientific">Mesorhabditis spiculigera</name>
    <dbReference type="NCBI Taxonomy" id="96644"/>
    <lineage>
        <taxon>Eukaryota</taxon>
        <taxon>Metazoa</taxon>
        <taxon>Ecdysozoa</taxon>
        <taxon>Nematoda</taxon>
        <taxon>Chromadorea</taxon>
        <taxon>Rhabditida</taxon>
        <taxon>Rhabditina</taxon>
        <taxon>Rhabditomorpha</taxon>
        <taxon>Rhabditoidea</taxon>
        <taxon>Rhabditidae</taxon>
        <taxon>Mesorhabditinae</taxon>
        <taxon>Mesorhabditis</taxon>
    </lineage>
</organism>
<dbReference type="EMBL" id="CATQJA010002655">
    <property type="protein sequence ID" value="CAJ0579209.1"/>
    <property type="molecule type" value="Genomic_DNA"/>
</dbReference>
<feature type="non-terminal residue" evidence="2">
    <location>
        <position position="1"/>
    </location>
</feature>
<dbReference type="Proteomes" id="UP001177023">
    <property type="component" value="Unassembled WGS sequence"/>
</dbReference>
<keyword evidence="3" id="KW-1185">Reference proteome</keyword>
<reference evidence="2" key="1">
    <citation type="submission" date="2023-06" db="EMBL/GenBank/DDBJ databases">
        <authorList>
            <person name="Delattre M."/>
        </authorList>
    </citation>
    <scope>NUCLEOTIDE SEQUENCE</scope>
    <source>
        <strain evidence="2">AF72</strain>
    </source>
</reference>
<gene>
    <name evidence="2" type="ORF">MSPICULIGERA_LOCUS17439</name>
</gene>
<dbReference type="Pfam" id="PF00024">
    <property type="entry name" value="PAN_1"/>
    <property type="match status" value="1"/>
</dbReference>
<evidence type="ECO:0000313" key="3">
    <source>
        <dbReference type="Proteomes" id="UP001177023"/>
    </source>
</evidence>
<name>A0AA36D3Z3_9BILA</name>
<comment type="caution">
    <text evidence="2">The sequence shown here is derived from an EMBL/GenBank/DDBJ whole genome shotgun (WGS) entry which is preliminary data.</text>
</comment>
<sequence length="171" mass="19869">MYAILPVVLSTTEWWGDLRAHLNPPRAPAFYDVTYDDTDCPQGLRYDAIPDYVFFGTMIASLNVEDHDECVQKCLEKQRCKSVNYFMPVTFQEQGFCELLAETQLDNPRLMKPFIKATYYENIRCRDTDHVDVDATKPAITRPSKDDISSLMKKINTKPIEFRARFRAARK</sequence>
<dbReference type="InterPro" id="IPR003609">
    <property type="entry name" value="Pan_app"/>
</dbReference>
<dbReference type="PROSITE" id="PS50948">
    <property type="entry name" value="PAN"/>
    <property type="match status" value="1"/>
</dbReference>
<accession>A0AA36D3Z3</accession>
<dbReference type="SMART" id="SM00473">
    <property type="entry name" value="PAN_AP"/>
    <property type="match status" value="1"/>
</dbReference>
<evidence type="ECO:0000259" key="1">
    <source>
        <dbReference type="PROSITE" id="PS50948"/>
    </source>
</evidence>